<dbReference type="RefSeq" id="WP_077965796.1">
    <property type="nucleotide sequence ID" value="NZ_CP045178.1"/>
</dbReference>
<dbReference type="CDD" id="cd12797">
    <property type="entry name" value="M23_peptidase"/>
    <property type="match status" value="1"/>
</dbReference>
<dbReference type="GO" id="GO:0004222">
    <property type="term" value="F:metalloendopeptidase activity"/>
    <property type="evidence" value="ECO:0007669"/>
    <property type="project" value="TreeGrafter"/>
</dbReference>
<proteinExistence type="predicted"/>
<dbReference type="AlphaFoldDB" id="A0A1V4AED8"/>
<evidence type="ECO:0000256" key="1">
    <source>
        <dbReference type="SAM" id="SignalP"/>
    </source>
</evidence>
<feature type="chain" id="PRO_5012821761" evidence="1">
    <location>
        <begin position="41"/>
        <end position="252"/>
    </location>
</feature>
<dbReference type="EMBL" id="MVFC01000003">
    <property type="protein sequence ID" value="OON81856.1"/>
    <property type="molecule type" value="Genomic_DNA"/>
</dbReference>
<dbReference type="Pfam" id="PF01551">
    <property type="entry name" value="Peptidase_M23"/>
    <property type="match status" value="1"/>
</dbReference>
<feature type="signal peptide" evidence="1">
    <location>
        <begin position="1"/>
        <end position="40"/>
    </location>
</feature>
<dbReference type="PANTHER" id="PTHR21666:SF270">
    <property type="entry name" value="MUREIN HYDROLASE ACTIVATOR ENVC"/>
    <property type="match status" value="1"/>
</dbReference>
<keyword evidence="1" id="KW-0732">Signal</keyword>
<evidence type="ECO:0000259" key="2">
    <source>
        <dbReference type="PROSITE" id="PS51782"/>
    </source>
</evidence>
<dbReference type="PANTHER" id="PTHR21666">
    <property type="entry name" value="PEPTIDASE-RELATED"/>
    <property type="match status" value="1"/>
</dbReference>
<dbReference type="InterPro" id="IPR016047">
    <property type="entry name" value="M23ase_b-sheet_dom"/>
</dbReference>
<sequence length="252" mass="25233">MPATGKHRRSSRRLSRGLAVATTGGAVVALPLLGAAGAHAATPAAAPQKAETTYSVAAGDTLAKIARDHHVSGGWQKLYEANHKAVGSDPAKIKPGMELNLVVASAAKAPATGSTQSGSGWQAPVKASIGTGYQASGGSWSSGHHTGIDFLVGSGTSVKAAAAGTVVAAGDGGAYGNQVVVHHADGHYTQYGHLSSISVSVGQQVSEGQQIALSGATGNVTGPHLHFEVRTGPDYGSDINPLDFLHQHGVSA</sequence>
<dbReference type="SMART" id="SM00257">
    <property type="entry name" value="LysM"/>
    <property type="match status" value="1"/>
</dbReference>
<dbReference type="InterPro" id="IPR036779">
    <property type="entry name" value="LysM_dom_sf"/>
</dbReference>
<dbReference type="Proteomes" id="UP000190539">
    <property type="component" value="Unassembled WGS sequence"/>
</dbReference>
<dbReference type="FunFam" id="2.70.70.10:FF:000013">
    <property type="entry name" value="Peptidase family M23"/>
    <property type="match status" value="1"/>
</dbReference>
<dbReference type="SUPFAM" id="SSF51261">
    <property type="entry name" value="Duplicated hybrid motif"/>
    <property type="match status" value="1"/>
</dbReference>
<name>A0A1V4AED8_9ACTN</name>
<dbReference type="Pfam" id="PF01476">
    <property type="entry name" value="LysM"/>
    <property type="match status" value="1"/>
</dbReference>
<dbReference type="OrthoDB" id="5244067at2"/>
<comment type="caution">
    <text evidence="3">The sequence shown here is derived from an EMBL/GenBank/DDBJ whole genome shotgun (WGS) entry which is preliminary data.</text>
</comment>
<evidence type="ECO:0000313" key="4">
    <source>
        <dbReference type="Proteomes" id="UP000190539"/>
    </source>
</evidence>
<dbReference type="Gene3D" id="2.70.70.10">
    <property type="entry name" value="Glucose Permease (Domain IIA)"/>
    <property type="match status" value="1"/>
</dbReference>
<feature type="domain" description="LysM" evidence="2">
    <location>
        <begin position="52"/>
        <end position="101"/>
    </location>
</feature>
<organism evidence="3 4">
    <name type="scientific">Streptomyces tsukubensis</name>
    <dbReference type="NCBI Taxonomy" id="83656"/>
    <lineage>
        <taxon>Bacteria</taxon>
        <taxon>Bacillati</taxon>
        <taxon>Actinomycetota</taxon>
        <taxon>Actinomycetes</taxon>
        <taxon>Kitasatosporales</taxon>
        <taxon>Streptomycetaceae</taxon>
        <taxon>Streptomyces</taxon>
    </lineage>
</organism>
<accession>A0A1V4AED8</accession>
<protein>
    <submittedName>
        <fullName evidence="3">Peptidase M23</fullName>
    </submittedName>
</protein>
<dbReference type="InterPro" id="IPR011055">
    <property type="entry name" value="Dup_hybrid_motif"/>
</dbReference>
<dbReference type="PROSITE" id="PS51782">
    <property type="entry name" value="LYSM"/>
    <property type="match status" value="1"/>
</dbReference>
<keyword evidence="4" id="KW-1185">Reference proteome</keyword>
<evidence type="ECO:0000313" key="3">
    <source>
        <dbReference type="EMBL" id="OON81856.1"/>
    </source>
</evidence>
<dbReference type="Gene3D" id="3.10.350.10">
    <property type="entry name" value="LysM domain"/>
    <property type="match status" value="1"/>
</dbReference>
<dbReference type="CDD" id="cd00118">
    <property type="entry name" value="LysM"/>
    <property type="match status" value="1"/>
</dbReference>
<reference evidence="3 4" key="1">
    <citation type="submission" date="2017-02" db="EMBL/GenBank/DDBJ databases">
        <title>Draft Genome Sequence of Streptomyces tsukubaensis F601, a Producer of the immunosuppressant tacrolimus FK506.</title>
        <authorList>
            <person name="Zong G."/>
            <person name="Zhong C."/>
            <person name="Fu J."/>
            <person name="Qin R."/>
            <person name="Cao G."/>
        </authorList>
    </citation>
    <scope>NUCLEOTIDE SEQUENCE [LARGE SCALE GENOMIC DNA]</scope>
    <source>
        <strain evidence="3 4">F601</strain>
    </source>
</reference>
<dbReference type="InterPro" id="IPR018392">
    <property type="entry name" value="LysM"/>
</dbReference>
<dbReference type="InterPro" id="IPR050570">
    <property type="entry name" value="Cell_wall_metabolism_enzyme"/>
</dbReference>
<gene>
    <name evidence="3" type="ORF">B1H18_07060</name>
</gene>
<dbReference type="STRING" id="83656.B1H18_07060"/>